<dbReference type="Gene3D" id="3.10.20.90">
    <property type="entry name" value="Phosphatidylinositol 3-kinase Catalytic Subunit, Chain A, domain 1"/>
    <property type="match status" value="1"/>
</dbReference>
<dbReference type="InterPro" id="IPR002110">
    <property type="entry name" value="Ankyrin_rpt"/>
</dbReference>
<comment type="caution">
    <text evidence="2">The sequence shown here is derived from an EMBL/GenBank/DDBJ whole genome shotgun (WGS) entry which is preliminary data.</text>
</comment>
<proteinExistence type="predicted"/>
<accession>A0A819BT19</accession>
<name>A0A819BT19_9BILA</name>
<gene>
    <name evidence="2" type="ORF">FNK824_LOCUS15350</name>
</gene>
<dbReference type="InterPro" id="IPR019956">
    <property type="entry name" value="Ubiquitin_dom"/>
</dbReference>
<dbReference type="InterPro" id="IPR036770">
    <property type="entry name" value="Ankyrin_rpt-contain_sf"/>
</dbReference>
<dbReference type="InterPro" id="IPR029071">
    <property type="entry name" value="Ubiquitin-like_domsf"/>
</dbReference>
<dbReference type="PANTHER" id="PTHR10666">
    <property type="entry name" value="UBIQUITIN"/>
    <property type="match status" value="1"/>
</dbReference>
<reference evidence="2" key="1">
    <citation type="submission" date="2021-02" db="EMBL/GenBank/DDBJ databases">
        <authorList>
            <person name="Nowell W R."/>
        </authorList>
    </citation>
    <scope>NUCLEOTIDE SEQUENCE</scope>
</reference>
<dbReference type="SUPFAM" id="SSF48403">
    <property type="entry name" value="Ankyrin repeat"/>
    <property type="match status" value="1"/>
</dbReference>
<dbReference type="PROSITE" id="PS50053">
    <property type="entry name" value="UBIQUITIN_2"/>
    <property type="match status" value="1"/>
</dbReference>
<dbReference type="AlphaFoldDB" id="A0A819BT19"/>
<protein>
    <recommendedName>
        <fullName evidence="1">Ubiquitin-like domain-containing protein</fullName>
    </recommendedName>
</protein>
<sequence length="355" mass="39991">MTFTNSKTCSFESDDALKEEQLFNAIESHNVTVVQNFTKNELQRLCNVRRLFPSEWSSPDHEKQTAYQRACLLGHTDIVQCILNAGIPPDQNFSGGNSCDTMRGAFLFACQSRSMSTITALLNAGVPVDVLGSCSLNYANSFVPGIRVSSSFGHESISWENLYPIHFAIVDNNLELLQKLITPTTNKLLTIHYFTPLHIACLFNRSITMIDLLLSYENANLATIAKTSNGKFPDEFATDQTIIDYLRPTRLRAYVEIEENRQKSQEYNLKKLEEGTAFQVFIKTLTNKTIIIIVTREDTVENITAKIHEKTDIPRNQQRIIYGGKQLRDGLTLADYDIGKDATLLLVVNLPGGYY</sequence>
<evidence type="ECO:0000313" key="3">
    <source>
        <dbReference type="Proteomes" id="UP000663874"/>
    </source>
</evidence>
<dbReference type="Pfam" id="PF00240">
    <property type="entry name" value="ubiquitin"/>
    <property type="match status" value="1"/>
</dbReference>
<dbReference type="FunFam" id="3.10.20.90:FF:000211">
    <property type="entry name" value="Polyubiquitin 9"/>
    <property type="match status" value="1"/>
</dbReference>
<dbReference type="EMBL" id="CAJOBE010002214">
    <property type="protein sequence ID" value="CAF3807174.1"/>
    <property type="molecule type" value="Genomic_DNA"/>
</dbReference>
<feature type="domain" description="Ubiquitin-like" evidence="1">
    <location>
        <begin position="278"/>
        <end position="353"/>
    </location>
</feature>
<dbReference type="SMART" id="SM00213">
    <property type="entry name" value="UBQ"/>
    <property type="match status" value="1"/>
</dbReference>
<dbReference type="InterPro" id="IPR000626">
    <property type="entry name" value="Ubiquitin-like_dom"/>
</dbReference>
<dbReference type="Pfam" id="PF13606">
    <property type="entry name" value="Ank_3"/>
    <property type="match status" value="1"/>
</dbReference>
<dbReference type="Proteomes" id="UP000663874">
    <property type="component" value="Unassembled WGS sequence"/>
</dbReference>
<evidence type="ECO:0000259" key="1">
    <source>
        <dbReference type="PROSITE" id="PS50053"/>
    </source>
</evidence>
<organism evidence="2 3">
    <name type="scientific">Rotaria sordida</name>
    <dbReference type="NCBI Taxonomy" id="392033"/>
    <lineage>
        <taxon>Eukaryota</taxon>
        <taxon>Metazoa</taxon>
        <taxon>Spiralia</taxon>
        <taxon>Gnathifera</taxon>
        <taxon>Rotifera</taxon>
        <taxon>Eurotatoria</taxon>
        <taxon>Bdelloidea</taxon>
        <taxon>Philodinida</taxon>
        <taxon>Philodinidae</taxon>
        <taxon>Rotaria</taxon>
    </lineage>
</organism>
<dbReference type="SUPFAM" id="SSF54236">
    <property type="entry name" value="Ubiquitin-like"/>
    <property type="match status" value="1"/>
</dbReference>
<dbReference type="Gene3D" id="1.25.40.20">
    <property type="entry name" value="Ankyrin repeat-containing domain"/>
    <property type="match status" value="2"/>
</dbReference>
<dbReference type="InterPro" id="IPR050158">
    <property type="entry name" value="Ubiquitin_ubiquitin-like"/>
</dbReference>
<dbReference type="PRINTS" id="PR00348">
    <property type="entry name" value="UBIQUITIN"/>
</dbReference>
<evidence type="ECO:0000313" key="2">
    <source>
        <dbReference type="EMBL" id="CAF3807174.1"/>
    </source>
</evidence>
<dbReference type="SMART" id="SM00248">
    <property type="entry name" value="ANK"/>
    <property type="match status" value="4"/>
</dbReference>